<dbReference type="PROSITE" id="PS50890">
    <property type="entry name" value="PUA"/>
    <property type="match status" value="1"/>
</dbReference>
<feature type="binding site" evidence="8">
    <location>
        <position position="20"/>
    </location>
    <ligand>
        <name>ATP</name>
        <dbReference type="ChEBI" id="CHEBI:30616"/>
    </ligand>
</feature>
<proteinExistence type="inferred from homology"/>
<keyword evidence="4 8" id="KW-0808">Transferase</keyword>
<dbReference type="PIRSF" id="PIRSF000729">
    <property type="entry name" value="GK"/>
    <property type="match status" value="1"/>
</dbReference>
<evidence type="ECO:0000256" key="5">
    <source>
        <dbReference type="ARBA" id="ARBA00022741"/>
    </source>
</evidence>
<dbReference type="GO" id="GO:0005829">
    <property type="term" value="C:cytosol"/>
    <property type="evidence" value="ECO:0007669"/>
    <property type="project" value="TreeGrafter"/>
</dbReference>
<dbReference type="CDD" id="cd21157">
    <property type="entry name" value="PUA_G5K"/>
    <property type="match status" value="1"/>
</dbReference>
<evidence type="ECO:0000256" key="8">
    <source>
        <dbReference type="HAMAP-Rule" id="MF_00456"/>
    </source>
</evidence>
<dbReference type="InterPro" id="IPR011529">
    <property type="entry name" value="Glu_5kinase"/>
</dbReference>
<protein>
    <recommendedName>
        <fullName evidence="8">Glutamate 5-kinase</fullName>
        <ecNumber evidence="8">2.7.2.11</ecNumber>
    </recommendedName>
    <alternativeName>
        <fullName evidence="8">Gamma-glutamyl kinase</fullName>
        <shortName evidence="8">GK</shortName>
    </alternativeName>
</protein>
<dbReference type="PROSITE" id="PS00902">
    <property type="entry name" value="GLUTAMATE_5_KINASE"/>
    <property type="match status" value="1"/>
</dbReference>
<dbReference type="SMART" id="SM00359">
    <property type="entry name" value="PUA"/>
    <property type="match status" value="1"/>
</dbReference>
<dbReference type="Pfam" id="PF00696">
    <property type="entry name" value="AA_kinase"/>
    <property type="match status" value="1"/>
</dbReference>
<dbReference type="NCBIfam" id="TIGR01027">
    <property type="entry name" value="proB"/>
    <property type="match status" value="1"/>
</dbReference>
<dbReference type="InterPro" id="IPR036393">
    <property type="entry name" value="AceGlu_kinase-like_sf"/>
</dbReference>
<dbReference type="InterPro" id="IPR001048">
    <property type="entry name" value="Asp/Glu/Uridylate_kinase"/>
</dbReference>
<dbReference type="HAMAP" id="MF_00456">
    <property type="entry name" value="ProB"/>
    <property type="match status" value="1"/>
</dbReference>
<feature type="binding site" evidence="8">
    <location>
        <begin position="220"/>
        <end position="226"/>
    </location>
    <ligand>
        <name>ATP</name>
        <dbReference type="ChEBI" id="CHEBI:30616"/>
    </ligand>
</feature>
<dbReference type="InterPro" id="IPR036974">
    <property type="entry name" value="PUA_sf"/>
</dbReference>
<dbReference type="SUPFAM" id="SSF88697">
    <property type="entry name" value="PUA domain-like"/>
    <property type="match status" value="1"/>
</dbReference>
<evidence type="ECO:0000256" key="1">
    <source>
        <dbReference type="ARBA" id="ARBA00022490"/>
    </source>
</evidence>
<keyword evidence="6 8" id="KW-0418">Kinase</keyword>
<dbReference type="InterPro" id="IPR001057">
    <property type="entry name" value="Glu/AcGlu_kinase"/>
</dbReference>
<dbReference type="FunFam" id="3.40.1160.10:FF:000018">
    <property type="entry name" value="Glutamate 5-kinase"/>
    <property type="match status" value="1"/>
</dbReference>
<keyword evidence="1 8" id="KW-0963">Cytoplasm</keyword>
<dbReference type="GO" id="GO:0055129">
    <property type="term" value="P:L-proline biosynthetic process"/>
    <property type="evidence" value="ECO:0007669"/>
    <property type="project" value="UniProtKB-UniRule"/>
</dbReference>
<keyword evidence="7 8" id="KW-0067">ATP-binding</keyword>
<evidence type="ECO:0000259" key="9">
    <source>
        <dbReference type="SMART" id="SM00359"/>
    </source>
</evidence>
<feature type="domain" description="PUA" evidence="9">
    <location>
        <begin position="285"/>
        <end position="368"/>
    </location>
</feature>
<dbReference type="EMBL" id="ATBP01000217">
    <property type="protein sequence ID" value="ETR71825.1"/>
    <property type="molecule type" value="Genomic_DNA"/>
</dbReference>
<sequence length="379" mass="41821">MPESNTRRKYLKNIERLVIKLGSNVLTAEKNLNIQVIRQIAMQVHQFIQKGISVTIVSSGAMAAGMRKLSLDARPTEIPLRQAIAAIGQAGLIQEYEKAFDFFDHKVAQILLTRKDLSNRIRYLNARNTMRALFNWNVIPIVNENDTVAVEEIKFGDNDHLSAMIALLVNADLLINLTDIDGLFDKDPRIHQDAQFIPMVTSFTKDLESFASGIPGALGTGGMLSKIRAAQKVTTAGIPMIIAKASENVLINILEGDNIGTFFVPKNHKMKNRKSWIAFSKKTRGHIQIDDGAYHAILNKGTSLLPIGVTSVSGKFSIGDAIAIETQSATKIGIGLTNYSSDDIQLIMQKKSNAIESILGEKPYDEIIHRDNMVITLNN</sequence>
<dbReference type="AlphaFoldDB" id="A0A1V1PAV6"/>
<feature type="binding site" evidence="8">
    <location>
        <position position="158"/>
    </location>
    <ligand>
        <name>substrate</name>
    </ligand>
</feature>
<evidence type="ECO:0000256" key="2">
    <source>
        <dbReference type="ARBA" id="ARBA00022605"/>
    </source>
</evidence>
<dbReference type="InterPro" id="IPR015947">
    <property type="entry name" value="PUA-like_sf"/>
</dbReference>
<evidence type="ECO:0000256" key="3">
    <source>
        <dbReference type="ARBA" id="ARBA00022650"/>
    </source>
</evidence>
<dbReference type="SUPFAM" id="SSF53633">
    <property type="entry name" value="Carbamate kinase-like"/>
    <property type="match status" value="1"/>
</dbReference>
<gene>
    <name evidence="8 10" type="primary">proB</name>
    <name evidence="10" type="ORF">OMM_02199</name>
</gene>
<dbReference type="GO" id="GO:0005524">
    <property type="term" value="F:ATP binding"/>
    <property type="evidence" value="ECO:0007669"/>
    <property type="project" value="UniProtKB-KW"/>
</dbReference>
<dbReference type="Gene3D" id="2.30.130.10">
    <property type="entry name" value="PUA domain"/>
    <property type="match status" value="1"/>
</dbReference>
<dbReference type="CDD" id="cd04242">
    <property type="entry name" value="AAK_G5K_ProB"/>
    <property type="match status" value="1"/>
</dbReference>
<evidence type="ECO:0000256" key="7">
    <source>
        <dbReference type="ARBA" id="ARBA00022840"/>
    </source>
</evidence>
<feature type="binding site" evidence="8">
    <location>
        <begin position="178"/>
        <end position="179"/>
    </location>
    <ligand>
        <name>ATP</name>
        <dbReference type="ChEBI" id="CHEBI:30616"/>
    </ligand>
</feature>
<dbReference type="EC" id="2.7.2.11" evidence="8"/>
<keyword evidence="5 8" id="KW-0547">Nucleotide-binding</keyword>
<reference evidence="11" key="1">
    <citation type="submission" date="2012-11" db="EMBL/GenBank/DDBJ databases">
        <authorList>
            <person name="Lucero-Rivera Y.E."/>
            <person name="Tovar-Ramirez D."/>
        </authorList>
    </citation>
    <scope>NUCLEOTIDE SEQUENCE [LARGE SCALE GENOMIC DNA]</scope>
    <source>
        <strain evidence="11">Araruama</strain>
    </source>
</reference>
<keyword evidence="3 8" id="KW-0641">Proline biosynthesis</keyword>
<evidence type="ECO:0000256" key="6">
    <source>
        <dbReference type="ARBA" id="ARBA00022777"/>
    </source>
</evidence>
<comment type="function">
    <text evidence="8">Catalyzes the transfer of a phosphate group to glutamate to form L-glutamate 5-phosphate.</text>
</comment>
<comment type="caution">
    <text evidence="10">The sequence shown here is derived from an EMBL/GenBank/DDBJ whole genome shotgun (WGS) entry which is preliminary data.</text>
</comment>
<dbReference type="Pfam" id="PF01472">
    <property type="entry name" value="PUA"/>
    <property type="match status" value="1"/>
</dbReference>
<dbReference type="FunFam" id="2.30.130.10:FF:000007">
    <property type="entry name" value="Glutamate 5-kinase"/>
    <property type="match status" value="1"/>
</dbReference>
<dbReference type="UniPathway" id="UPA00098">
    <property type="reaction ID" value="UER00359"/>
</dbReference>
<dbReference type="PANTHER" id="PTHR43654">
    <property type="entry name" value="GLUTAMATE 5-KINASE"/>
    <property type="match status" value="1"/>
</dbReference>
<dbReference type="GO" id="GO:0004349">
    <property type="term" value="F:glutamate 5-kinase activity"/>
    <property type="evidence" value="ECO:0007669"/>
    <property type="project" value="UniProtKB-UniRule"/>
</dbReference>
<keyword evidence="2 8" id="KW-0028">Amino-acid biosynthesis</keyword>
<evidence type="ECO:0000256" key="4">
    <source>
        <dbReference type="ARBA" id="ARBA00022679"/>
    </source>
</evidence>
<feature type="binding site" evidence="8">
    <location>
        <position position="146"/>
    </location>
    <ligand>
        <name>substrate</name>
    </ligand>
</feature>
<dbReference type="PANTHER" id="PTHR43654:SF1">
    <property type="entry name" value="ISOPENTENYL PHOSPHATE KINASE"/>
    <property type="match status" value="1"/>
</dbReference>
<name>A0A1V1PAV6_9BACT</name>
<dbReference type="Gene3D" id="3.40.1160.10">
    <property type="entry name" value="Acetylglutamate kinase-like"/>
    <property type="match status" value="2"/>
</dbReference>
<comment type="similarity">
    <text evidence="8">Belongs to the glutamate 5-kinase family.</text>
</comment>
<comment type="catalytic activity">
    <reaction evidence="8">
        <text>L-glutamate + ATP = L-glutamyl 5-phosphate + ADP</text>
        <dbReference type="Rhea" id="RHEA:14877"/>
        <dbReference type="ChEBI" id="CHEBI:29985"/>
        <dbReference type="ChEBI" id="CHEBI:30616"/>
        <dbReference type="ChEBI" id="CHEBI:58274"/>
        <dbReference type="ChEBI" id="CHEBI:456216"/>
        <dbReference type="EC" id="2.7.2.11"/>
    </reaction>
</comment>
<comment type="subcellular location">
    <subcellularLocation>
        <location evidence="8">Cytoplasm</location>
    </subcellularLocation>
</comment>
<dbReference type="InterPro" id="IPR002478">
    <property type="entry name" value="PUA"/>
</dbReference>
<feature type="binding site" evidence="8">
    <location>
        <position position="59"/>
    </location>
    <ligand>
        <name>substrate</name>
    </ligand>
</feature>
<organism evidence="10 11">
    <name type="scientific">Candidatus Magnetoglobus multicellularis str. Araruama</name>
    <dbReference type="NCBI Taxonomy" id="890399"/>
    <lineage>
        <taxon>Bacteria</taxon>
        <taxon>Pseudomonadati</taxon>
        <taxon>Thermodesulfobacteriota</taxon>
        <taxon>Desulfobacteria</taxon>
        <taxon>Desulfobacterales</taxon>
        <taxon>Desulfobacteraceae</taxon>
        <taxon>Candidatus Magnetoglobus</taxon>
    </lineage>
</organism>
<comment type="pathway">
    <text evidence="8">Amino-acid biosynthesis; L-proline biosynthesis; L-glutamate 5-semialdehyde from L-glutamate: step 1/2.</text>
</comment>
<evidence type="ECO:0000313" key="10">
    <source>
        <dbReference type="EMBL" id="ETR71825.1"/>
    </source>
</evidence>
<dbReference type="InterPro" id="IPR019797">
    <property type="entry name" value="Glutamate_5-kinase_CS"/>
</dbReference>
<evidence type="ECO:0000313" key="11">
    <source>
        <dbReference type="Proteomes" id="UP000189670"/>
    </source>
</evidence>
<accession>A0A1V1PAV6</accession>
<dbReference type="PRINTS" id="PR00474">
    <property type="entry name" value="GLU5KINASE"/>
</dbReference>
<dbReference type="InterPro" id="IPR005715">
    <property type="entry name" value="Glu_5kinase/COase_Synthase"/>
</dbReference>
<dbReference type="InterPro" id="IPR041739">
    <property type="entry name" value="G5K_ProB"/>
</dbReference>
<dbReference type="Proteomes" id="UP000189670">
    <property type="component" value="Unassembled WGS sequence"/>
</dbReference>
<dbReference type="GO" id="GO:0003723">
    <property type="term" value="F:RNA binding"/>
    <property type="evidence" value="ECO:0007669"/>
    <property type="project" value="InterPro"/>
</dbReference>